<dbReference type="Pfam" id="PF16473">
    <property type="entry name" value="Rv2179c-like"/>
    <property type="match status" value="1"/>
</dbReference>
<dbReference type="EMBL" id="DRGM01000156">
    <property type="protein sequence ID" value="HEA17696.1"/>
    <property type="molecule type" value="Genomic_DNA"/>
</dbReference>
<dbReference type="InterPro" id="IPR033390">
    <property type="entry name" value="Rv2179c-like"/>
</dbReference>
<evidence type="ECO:0000259" key="1">
    <source>
        <dbReference type="Pfam" id="PF16473"/>
    </source>
</evidence>
<feature type="non-terminal residue" evidence="2">
    <location>
        <position position="156"/>
    </location>
</feature>
<dbReference type="InterPro" id="IPR012337">
    <property type="entry name" value="RNaseH-like_sf"/>
</dbReference>
<accession>A0A7V1D0I2</accession>
<dbReference type="AlphaFoldDB" id="A0A7V1D0I2"/>
<sequence>MNNVMVHLTRLDNRSSAMVVEIAAVFFDPKTGVIGAEFHEVISPEKQDRLGTATAAFNSQWGHYLRTNYPDDEGLGTDIDFALGSFAEWLCQIEPMSARIIWSTGNDFSDAGILHQLLLDYIGNSDHITGRYWYSSSTMELSTISKVVFSNLDELT</sequence>
<feature type="domain" description="3'-5' exoribonuclease Rv2179c-like" evidence="1">
    <location>
        <begin position="2"/>
        <end position="118"/>
    </location>
</feature>
<dbReference type="RefSeq" id="WP_304183337.1">
    <property type="nucleotide sequence ID" value="NZ_DRGM01000156.1"/>
</dbReference>
<name>A0A7V1D0I2_9GAMM</name>
<proteinExistence type="predicted"/>
<protein>
    <recommendedName>
        <fullName evidence="1">3'-5' exoribonuclease Rv2179c-like domain-containing protein</fullName>
    </recommendedName>
</protein>
<comment type="caution">
    <text evidence="2">The sequence shown here is derived from an EMBL/GenBank/DDBJ whole genome shotgun (WGS) entry which is preliminary data.</text>
</comment>
<reference evidence="2" key="1">
    <citation type="journal article" date="2020" name="mSystems">
        <title>Genome- and Community-Level Interaction Insights into Carbon Utilization and Element Cycling Functions of Hydrothermarchaeota in Hydrothermal Sediment.</title>
        <authorList>
            <person name="Zhou Z."/>
            <person name="Liu Y."/>
            <person name="Xu W."/>
            <person name="Pan J."/>
            <person name="Luo Z.H."/>
            <person name="Li M."/>
        </authorList>
    </citation>
    <scope>NUCLEOTIDE SEQUENCE [LARGE SCALE GENOMIC DNA]</scope>
    <source>
        <strain evidence="2">HyVt-346</strain>
    </source>
</reference>
<evidence type="ECO:0000313" key="2">
    <source>
        <dbReference type="EMBL" id="HEA17696.1"/>
    </source>
</evidence>
<dbReference type="Proteomes" id="UP000886188">
    <property type="component" value="Unassembled WGS sequence"/>
</dbReference>
<gene>
    <name evidence="2" type="ORF">ENH88_14895</name>
</gene>
<dbReference type="SUPFAM" id="SSF53098">
    <property type="entry name" value="Ribonuclease H-like"/>
    <property type="match status" value="1"/>
</dbReference>
<organism evidence="2">
    <name type="scientific">Pseudoalteromonas prydzensis</name>
    <dbReference type="NCBI Taxonomy" id="182141"/>
    <lineage>
        <taxon>Bacteria</taxon>
        <taxon>Pseudomonadati</taxon>
        <taxon>Pseudomonadota</taxon>
        <taxon>Gammaproteobacteria</taxon>
        <taxon>Alteromonadales</taxon>
        <taxon>Pseudoalteromonadaceae</taxon>
        <taxon>Pseudoalteromonas</taxon>
    </lineage>
</organism>